<feature type="compositionally biased region" description="Basic and acidic residues" evidence="1">
    <location>
        <begin position="34"/>
        <end position="49"/>
    </location>
</feature>
<evidence type="ECO:0000313" key="2">
    <source>
        <dbReference type="EMBL" id="PWN37475.1"/>
    </source>
</evidence>
<feature type="compositionally biased region" description="Basic and acidic residues" evidence="1">
    <location>
        <begin position="276"/>
        <end position="286"/>
    </location>
</feature>
<evidence type="ECO:0000313" key="3">
    <source>
        <dbReference type="Proteomes" id="UP000245771"/>
    </source>
</evidence>
<feature type="compositionally biased region" description="Low complexity" evidence="1">
    <location>
        <begin position="187"/>
        <end position="198"/>
    </location>
</feature>
<feature type="compositionally biased region" description="Basic and acidic residues" evidence="1">
    <location>
        <begin position="356"/>
        <end position="383"/>
    </location>
</feature>
<proteinExistence type="predicted"/>
<gene>
    <name evidence="2" type="ORF">FA14DRAFT_14361</name>
</gene>
<dbReference type="InterPro" id="IPR018800">
    <property type="entry name" value="PRCC"/>
</dbReference>
<dbReference type="AlphaFoldDB" id="A0A316VPR7"/>
<dbReference type="Proteomes" id="UP000245771">
    <property type="component" value="Unassembled WGS sequence"/>
</dbReference>
<feature type="compositionally biased region" description="Polar residues" evidence="1">
    <location>
        <begin position="21"/>
        <end position="33"/>
    </location>
</feature>
<dbReference type="Pfam" id="PF10253">
    <property type="entry name" value="PRCC"/>
    <property type="match status" value="1"/>
</dbReference>
<dbReference type="EMBL" id="KZ819602">
    <property type="protein sequence ID" value="PWN37475.1"/>
    <property type="molecule type" value="Genomic_DNA"/>
</dbReference>
<protein>
    <recommendedName>
        <fullName evidence="4">Proline-rich protein PRCC</fullName>
    </recommendedName>
</protein>
<keyword evidence="3" id="KW-1185">Reference proteome</keyword>
<evidence type="ECO:0008006" key="4">
    <source>
        <dbReference type="Google" id="ProtNLM"/>
    </source>
</evidence>
<feature type="compositionally biased region" description="Basic and acidic residues" evidence="1">
    <location>
        <begin position="325"/>
        <end position="339"/>
    </location>
</feature>
<accession>A0A316VPR7</accession>
<feature type="region of interest" description="Disordered" evidence="1">
    <location>
        <begin position="84"/>
        <end position="106"/>
    </location>
</feature>
<dbReference type="InParanoid" id="A0A316VPR7"/>
<dbReference type="STRING" id="1280837.A0A316VPR7"/>
<evidence type="ECO:0000256" key="1">
    <source>
        <dbReference type="SAM" id="MobiDB-lite"/>
    </source>
</evidence>
<feature type="compositionally biased region" description="Polar residues" evidence="1">
    <location>
        <begin position="288"/>
        <end position="302"/>
    </location>
</feature>
<feature type="region of interest" description="Disordered" evidence="1">
    <location>
        <begin position="142"/>
        <end position="383"/>
    </location>
</feature>
<organism evidence="2 3">
    <name type="scientific">Meira miltonrushii</name>
    <dbReference type="NCBI Taxonomy" id="1280837"/>
    <lineage>
        <taxon>Eukaryota</taxon>
        <taxon>Fungi</taxon>
        <taxon>Dikarya</taxon>
        <taxon>Basidiomycota</taxon>
        <taxon>Ustilaginomycotina</taxon>
        <taxon>Exobasidiomycetes</taxon>
        <taxon>Exobasidiales</taxon>
        <taxon>Brachybasidiaceae</taxon>
        <taxon>Meira</taxon>
    </lineage>
</organism>
<reference evidence="2 3" key="1">
    <citation type="journal article" date="2018" name="Mol. Biol. Evol.">
        <title>Broad Genomic Sampling Reveals a Smut Pathogenic Ancestry of the Fungal Clade Ustilaginomycotina.</title>
        <authorList>
            <person name="Kijpornyongpan T."/>
            <person name="Mondo S.J."/>
            <person name="Barry K."/>
            <person name="Sandor L."/>
            <person name="Lee J."/>
            <person name="Lipzen A."/>
            <person name="Pangilinan J."/>
            <person name="LaButti K."/>
            <person name="Hainaut M."/>
            <person name="Henrissat B."/>
            <person name="Grigoriev I.V."/>
            <person name="Spatafora J.W."/>
            <person name="Aime M.C."/>
        </authorList>
    </citation>
    <scope>NUCLEOTIDE SEQUENCE [LARGE SCALE GENOMIC DNA]</scope>
    <source>
        <strain evidence="2 3">MCA 3882</strain>
    </source>
</reference>
<dbReference type="GeneID" id="37018996"/>
<dbReference type="RefSeq" id="XP_025357777.1">
    <property type="nucleotide sequence ID" value="XM_025497215.1"/>
</dbReference>
<sequence>MPLVTGYDSDSDDDAGPLNAEASNAPLNGSVTKSEPKIENVQNEARKDTSGLNTNKRKAERLQIRIESVAGQDDKSKKFKLKAAEKKPGGHSLLNMLPPPKHQKPILPAKKKDEIEEDNINNLGLQSSSASSGALTLVDPDLDKNKAKGNNDFRAMLGLKDSTNAKTGPKIRQEATSVAQDEELNKSRSSSSKDLTSTIAHETSIPPPTQSFQRSAFTISAAPTIEEEQRIEPDAIQEQAIDSTDPYAGWQQGPDGSWFPVTPEAHAQYQQFLSEQSHRNDAEKDSLQAGQANTSHKPSIDSNIDRKYALAAASVAGPGQSTIHIPDEKEGEKKNEKSLNLRAKRKGQLSSLIAQAEEKKDELEEKWAKGRSARNEAKSRYGF</sequence>
<feature type="region of interest" description="Disordered" evidence="1">
    <location>
        <begin position="1"/>
        <end position="59"/>
    </location>
</feature>
<dbReference type="OrthoDB" id="2555634at2759"/>
<feature type="compositionally biased region" description="Basic and acidic residues" evidence="1">
    <location>
        <begin position="142"/>
        <end position="151"/>
    </location>
</feature>
<name>A0A316VPR7_9BASI</name>